<dbReference type="KEGG" id="vg:25026584"/>
<evidence type="ECO:0000313" key="1">
    <source>
        <dbReference type="EMBL" id="AEV80534.1"/>
    </source>
</evidence>
<keyword evidence="2" id="KW-1185">Reference proteome</keyword>
<organism evidence="1 2">
    <name type="scientific">Simian cytomegalovirus (strain Colburn)</name>
    <dbReference type="NCBI Taxonomy" id="50292"/>
    <lineage>
        <taxon>Viruses</taxon>
        <taxon>Duplodnaviria</taxon>
        <taxon>Heunggongvirae</taxon>
        <taxon>Peploviricota</taxon>
        <taxon>Herviviricetes</taxon>
        <taxon>Herpesvirales</taxon>
        <taxon>Orthoherpesviridae</taxon>
        <taxon>Betaherpesvirinae</taxon>
        <taxon>Cytomegalovirus</taxon>
        <taxon>Cytomegalovirus cercopithecinebeta5</taxon>
    </lineage>
</organism>
<accession>G8XTP2</accession>
<organismHost>
    <name type="scientific">Macaca</name>
    <name type="common">macaques</name>
    <dbReference type="NCBI Taxonomy" id="9539"/>
</organismHost>
<evidence type="ECO:0000313" key="2">
    <source>
        <dbReference type="Proteomes" id="UP000116555"/>
    </source>
</evidence>
<dbReference type="Proteomes" id="UP000116555">
    <property type="component" value="Segment"/>
</dbReference>
<protein>
    <submittedName>
        <fullName evidence="1">Protein O25</fullName>
    </submittedName>
</protein>
<dbReference type="EMBL" id="FJ483968">
    <property type="protein sequence ID" value="AEV80534.1"/>
    <property type="molecule type" value="Genomic_DNA"/>
</dbReference>
<sequence length="118" mass="13741">MARLTPVQHLRAALRGWWNSFLSMFRRRSRQKPEGQTPPRLPHALRDVLEKYWNACADFVRQEAKPKATPNEGFDFYLQTLKDALRETPSGAQTVHGFVNPCYLLNLFTPAQTRRNSR</sequence>
<gene>
    <name evidence="1" type="primary">O25</name>
</gene>
<dbReference type="RefSeq" id="YP_004936146.1">
    <property type="nucleotide sequence ID" value="NC_012783.2"/>
</dbReference>
<name>G8XTP2_SCMVC</name>
<reference evidence="1 2" key="1">
    <citation type="submission" date="2011-12" db="EMBL/GenBank/DDBJ databases">
        <title>Comparative genomics of primate cytomegaloviruses.</title>
        <authorList>
            <person name="Davison A.J."/>
            <person name="Holton M."/>
            <person name="Dolan A."/>
            <person name="Dargan D.J."/>
            <person name="Gatherer D."/>
            <person name="Hayward G.S."/>
        </authorList>
    </citation>
    <scope>NUCLEOTIDE SEQUENCE [LARGE SCALE GENOMIC DNA]</scope>
    <source>
        <strain evidence="1">2715</strain>
    </source>
</reference>
<proteinExistence type="predicted"/>
<dbReference type="GeneID" id="25026584"/>